<keyword evidence="11 12" id="KW-0326">Glycosidase</keyword>
<dbReference type="InterPro" id="IPR023170">
    <property type="entry name" value="HhH_base_excis_C"/>
</dbReference>
<keyword evidence="2 12" id="KW-0004">4Fe-4S</keyword>
<evidence type="ECO:0000256" key="2">
    <source>
        <dbReference type="ARBA" id="ARBA00022485"/>
    </source>
</evidence>
<feature type="compositionally biased region" description="Polar residues" evidence="13">
    <location>
        <begin position="226"/>
        <end position="240"/>
    </location>
</feature>
<dbReference type="FunFam" id="1.10.340.30:FF:000001">
    <property type="entry name" value="Endonuclease III"/>
    <property type="match status" value="1"/>
</dbReference>
<reference evidence="15" key="1">
    <citation type="submission" date="2020-02" db="EMBL/GenBank/DDBJ databases">
        <authorList>
            <person name="Meier V. D."/>
        </authorList>
    </citation>
    <scope>NUCLEOTIDE SEQUENCE</scope>
    <source>
        <strain evidence="15">AVDCRST_MAG64</strain>
    </source>
</reference>
<keyword evidence="9 12" id="KW-0234">DNA repair</keyword>
<keyword evidence="3 12" id="KW-0479">Metal-binding</keyword>
<keyword evidence="5 12" id="KW-0378">Hydrolase</keyword>
<dbReference type="InterPro" id="IPR011257">
    <property type="entry name" value="DNA_glycosylase"/>
</dbReference>
<feature type="domain" description="HhH-GPD" evidence="14">
    <location>
        <begin position="48"/>
        <end position="197"/>
    </location>
</feature>
<dbReference type="CDD" id="cd00056">
    <property type="entry name" value="ENDO3c"/>
    <property type="match status" value="1"/>
</dbReference>
<dbReference type="SMART" id="SM00525">
    <property type="entry name" value="FES"/>
    <property type="match status" value="1"/>
</dbReference>
<comment type="function">
    <text evidence="12">DNA repair enzyme that has both DNA N-glycosylase activity and AP-lyase activity. The DNA N-glycosylase activity releases various damaged pyrimidines from DNA by cleaving the N-glycosidic bond, leaving an AP (apurinic/apyrimidinic) site. The AP-lyase activity cleaves the phosphodiester bond 3' to the AP site by a beta-elimination, leaving a 3'-terminal unsaturated sugar and a product with a terminal 5'-phosphate.</text>
</comment>
<dbReference type="Pfam" id="PF00633">
    <property type="entry name" value="HHH"/>
    <property type="match status" value="1"/>
</dbReference>
<evidence type="ECO:0000259" key="14">
    <source>
        <dbReference type="SMART" id="SM00478"/>
    </source>
</evidence>
<dbReference type="InterPro" id="IPR005759">
    <property type="entry name" value="Nth"/>
</dbReference>
<keyword evidence="15" id="KW-0255">Endonuclease</keyword>
<dbReference type="GO" id="GO:0051539">
    <property type="term" value="F:4 iron, 4 sulfur cluster binding"/>
    <property type="evidence" value="ECO:0007669"/>
    <property type="project" value="UniProtKB-UniRule"/>
</dbReference>
<dbReference type="PROSITE" id="PS00764">
    <property type="entry name" value="ENDONUCLEASE_III_1"/>
    <property type="match status" value="1"/>
</dbReference>
<accession>A0A6J4PAT4</accession>
<dbReference type="GO" id="GO:0006285">
    <property type="term" value="P:base-excision repair, AP site formation"/>
    <property type="evidence" value="ECO:0007669"/>
    <property type="project" value="TreeGrafter"/>
</dbReference>
<gene>
    <name evidence="12" type="primary">nth</name>
    <name evidence="15" type="ORF">AVDCRST_MAG64-2305</name>
</gene>
<evidence type="ECO:0000256" key="3">
    <source>
        <dbReference type="ARBA" id="ARBA00022723"/>
    </source>
</evidence>
<keyword evidence="8 12" id="KW-0238">DNA-binding</keyword>
<keyword evidence="7 12" id="KW-0411">Iron-sulfur</keyword>
<dbReference type="SUPFAM" id="SSF48150">
    <property type="entry name" value="DNA-glycosylase"/>
    <property type="match status" value="1"/>
</dbReference>
<dbReference type="InterPro" id="IPR003651">
    <property type="entry name" value="Endonuclease3_FeS-loop_motif"/>
</dbReference>
<evidence type="ECO:0000256" key="10">
    <source>
        <dbReference type="ARBA" id="ARBA00023239"/>
    </source>
</evidence>
<keyword evidence="15" id="KW-0540">Nuclease</keyword>
<feature type="binding site" evidence="12">
    <location>
        <position position="209"/>
    </location>
    <ligand>
        <name>[4Fe-4S] cluster</name>
        <dbReference type="ChEBI" id="CHEBI:49883"/>
    </ligand>
</feature>
<comment type="similarity">
    <text evidence="1 12">Belongs to the Nth/MutY family.</text>
</comment>
<evidence type="ECO:0000256" key="5">
    <source>
        <dbReference type="ARBA" id="ARBA00022801"/>
    </source>
</evidence>
<dbReference type="NCBIfam" id="TIGR01083">
    <property type="entry name" value="nth"/>
    <property type="match status" value="1"/>
</dbReference>
<dbReference type="InterPro" id="IPR003265">
    <property type="entry name" value="HhH-GPD_domain"/>
</dbReference>
<dbReference type="GO" id="GO:0046872">
    <property type="term" value="F:metal ion binding"/>
    <property type="evidence" value="ECO:0007669"/>
    <property type="project" value="UniProtKB-KW"/>
</dbReference>
<dbReference type="GO" id="GO:0003677">
    <property type="term" value="F:DNA binding"/>
    <property type="evidence" value="ECO:0007669"/>
    <property type="project" value="UniProtKB-UniRule"/>
</dbReference>
<dbReference type="Gene3D" id="1.10.340.30">
    <property type="entry name" value="Hypothetical protein, domain 2"/>
    <property type="match status" value="1"/>
</dbReference>
<dbReference type="FunFam" id="1.10.1670.10:FF:000001">
    <property type="entry name" value="Endonuclease III"/>
    <property type="match status" value="1"/>
</dbReference>
<evidence type="ECO:0000256" key="8">
    <source>
        <dbReference type="ARBA" id="ARBA00023125"/>
    </source>
</evidence>
<dbReference type="Pfam" id="PF00730">
    <property type="entry name" value="HhH-GPD"/>
    <property type="match status" value="1"/>
</dbReference>
<evidence type="ECO:0000256" key="12">
    <source>
        <dbReference type="HAMAP-Rule" id="MF_00942"/>
    </source>
</evidence>
<evidence type="ECO:0000256" key="7">
    <source>
        <dbReference type="ARBA" id="ARBA00023014"/>
    </source>
</evidence>
<protein>
    <recommendedName>
        <fullName evidence="12">Endonuclease III</fullName>
        <ecNumber evidence="12">4.2.99.18</ecNumber>
    </recommendedName>
    <alternativeName>
        <fullName evidence="12">DNA-(apurinic or apyrimidinic site) lyase</fullName>
    </alternativeName>
</protein>
<dbReference type="InterPro" id="IPR000445">
    <property type="entry name" value="HhH_motif"/>
</dbReference>
<evidence type="ECO:0000256" key="1">
    <source>
        <dbReference type="ARBA" id="ARBA00008343"/>
    </source>
</evidence>
<evidence type="ECO:0000313" key="15">
    <source>
        <dbReference type="EMBL" id="CAA9410776.1"/>
    </source>
</evidence>
<name>A0A6J4PAT4_9BACT</name>
<dbReference type="GO" id="GO:0019104">
    <property type="term" value="F:DNA N-glycosylase activity"/>
    <property type="evidence" value="ECO:0007669"/>
    <property type="project" value="UniProtKB-UniRule"/>
</dbReference>
<keyword evidence="6 12" id="KW-0408">Iron</keyword>
<dbReference type="SMART" id="SM00478">
    <property type="entry name" value="ENDO3c"/>
    <property type="match status" value="1"/>
</dbReference>
<evidence type="ECO:0000256" key="13">
    <source>
        <dbReference type="SAM" id="MobiDB-lite"/>
    </source>
</evidence>
<evidence type="ECO:0000256" key="9">
    <source>
        <dbReference type="ARBA" id="ARBA00023204"/>
    </source>
</evidence>
<keyword evidence="10 12" id="KW-0456">Lyase</keyword>
<keyword evidence="4 12" id="KW-0227">DNA damage</keyword>
<sequence>MPRPPSKKFLTRKARVEAVLPILKRTYPGAKCSLDFRTPLELVVATILSAQCTDERVNLVTKDLFRKYRSAADYAGAAPEALEKDVQSTGFYRNKAKSLRGMGQALVERHGGAVPQTMDELTELPGVGRKTANVVLGNAFGKNVGVTVDTHVTRVSNRLDLTDHLVDAVKIEQDLMPLVPQEDWALWSHLLIHHGRAICQARKPRCTECPLLPHCPAGQKFIAADQQAQRKQAPRSTTSRPKAPPG</sequence>
<proteinExistence type="inferred from homology"/>
<comment type="catalytic activity">
    <reaction evidence="12">
        <text>2'-deoxyribonucleotide-(2'-deoxyribose 5'-phosphate)-2'-deoxyribonucleotide-DNA = a 3'-end 2'-deoxyribonucleotide-(2,3-dehydro-2,3-deoxyribose 5'-phosphate)-DNA + a 5'-end 5'-phospho-2'-deoxyribonucleoside-DNA + H(+)</text>
        <dbReference type="Rhea" id="RHEA:66592"/>
        <dbReference type="Rhea" id="RHEA-COMP:13180"/>
        <dbReference type="Rhea" id="RHEA-COMP:16897"/>
        <dbReference type="Rhea" id="RHEA-COMP:17067"/>
        <dbReference type="ChEBI" id="CHEBI:15378"/>
        <dbReference type="ChEBI" id="CHEBI:136412"/>
        <dbReference type="ChEBI" id="CHEBI:157695"/>
        <dbReference type="ChEBI" id="CHEBI:167181"/>
        <dbReference type="EC" id="4.2.99.18"/>
    </reaction>
</comment>
<evidence type="ECO:0000256" key="4">
    <source>
        <dbReference type="ARBA" id="ARBA00022763"/>
    </source>
</evidence>
<feature type="binding site" evidence="12">
    <location>
        <position position="206"/>
    </location>
    <ligand>
        <name>[4Fe-4S] cluster</name>
        <dbReference type="ChEBI" id="CHEBI:49883"/>
    </ligand>
</feature>
<feature type="region of interest" description="Disordered" evidence="13">
    <location>
        <begin position="224"/>
        <end position="246"/>
    </location>
</feature>
<dbReference type="PROSITE" id="PS01155">
    <property type="entry name" value="ENDONUCLEASE_III_2"/>
    <property type="match status" value="1"/>
</dbReference>
<dbReference type="AlphaFoldDB" id="A0A6J4PAT4"/>
<dbReference type="PANTHER" id="PTHR10359">
    <property type="entry name" value="A/G-SPECIFIC ADENINE GLYCOSYLASE/ENDONUCLEASE III"/>
    <property type="match status" value="1"/>
</dbReference>
<dbReference type="PANTHER" id="PTHR10359:SF18">
    <property type="entry name" value="ENDONUCLEASE III"/>
    <property type="match status" value="1"/>
</dbReference>
<dbReference type="GO" id="GO:0140078">
    <property type="term" value="F:class I DNA-(apurinic or apyrimidinic site) endonuclease activity"/>
    <property type="evidence" value="ECO:0007669"/>
    <property type="project" value="UniProtKB-EC"/>
</dbReference>
<feature type="binding site" evidence="12">
    <location>
        <position position="199"/>
    </location>
    <ligand>
        <name>[4Fe-4S] cluster</name>
        <dbReference type="ChEBI" id="CHEBI:49883"/>
    </ligand>
</feature>
<feature type="binding site" evidence="12">
    <location>
        <position position="215"/>
    </location>
    <ligand>
        <name>[4Fe-4S] cluster</name>
        <dbReference type="ChEBI" id="CHEBI:49883"/>
    </ligand>
</feature>
<dbReference type="EC" id="4.2.99.18" evidence="12"/>
<dbReference type="HAMAP" id="MF_00942">
    <property type="entry name" value="Nth"/>
    <property type="match status" value="1"/>
</dbReference>
<organism evidence="15">
    <name type="scientific">uncultured Phycisphaerae bacterium</name>
    <dbReference type="NCBI Taxonomy" id="904963"/>
    <lineage>
        <taxon>Bacteria</taxon>
        <taxon>Pseudomonadati</taxon>
        <taxon>Planctomycetota</taxon>
        <taxon>Phycisphaerae</taxon>
        <taxon>environmental samples</taxon>
    </lineage>
</organism>
<dbReference type="EMBL" id="CADCUQ010000516">
    <property type="protein sequence ID" value="CAA9410776.1"/>
    <property type="molecule type" value="Genomic_DNA"/>
</dbReference>
<evidence type="ECO:0000256" key="11">
    <source>
        <dbReference type="ARBA" id="ARBA00023295"/>
    </source>
</evidence>
<evidence type="ECO:0000256" key="6">
    <source>
        <dbReference type="ARBA" id="ARBA00023004"/>
    </source>
</evidence>
<dbReference type="InterPro" id="IPR004035">
    <property type="entry name" value="Endouclease-III_FeS-bd_BS"/>
</dbReference>
<dbReference type="Gene3D" id="1.10.1670.10">
    <property type="entry name" value="Helix-hairpin-Helix base-excision DNA repair enzymes (C-terminal)"/>
    <property type="match status" value="1"/>
</dbReference>
<dbReference type="InterPro" id="IPR004036">
    <property type="entry name" value="Endonuclease-III-like_CS2"/>
</dbReference>
<comment type="cofactor">
    <cofactor evidence="12">
        <name>[4Fe-4S] cluster</name>
        <dbReference type="ChEBI" id="CHEBI:49883"/>
    </cofactor>
    <text evidence="12">Binds 1 [4Fe-4S] cluster.</text>
</comment>